<dbReference type="OrthoDB" id="68328at2759"/>
<dbReference type="EMBL" id="MBFS01000369">
    <property type="protein sequence ID" value="PVV02650.1"/>
    <property type="molecule type" value="Genomic_DNA"/>
</dbReference>
<organism evidence="6 7">
    <name type="scientific">Smittium megazygosporum</name>
    <dbReference type="NCBI Taxonomy" id="133381"/>
    <lineage>
        <taxon>Eukaryota</taxon>
        <taxon>Fungi</taxon>
        <taxon>Fungi incertae sedis</taxon>
        <taxon>Zoopagomycota</taxon>
        <taxon>Kickxellomycotina</taxon>
        <taxon>Harpellomycetes</taxon>
        <taxon>Harpellales</taxon>
        <taxon>Legeriomycetaceae</taxon>
        <taxon>Smittium</taxon>
    </lineage>
</organism>
<feature type="domain" description="XPA C-terminal" evidence="5">
    <location>
        <begin position="120"/>
        <end position="160"/>
    </location>
</feature>
<keyword evidence="2" id="KW-0862">Zinc</keyword>
<dbReference type="InterPro" id="IPR022656">
    <property type="entry name" value="XPA_C"/>
</dbReference>
<keyword evidence="3" id="KW-0539">Nucleus</keyword>
<proteinExistence type="predicted"/>
<dbReference type="InterPro" id="IPR009061">
    <property type="entry name" value="DNA-bd_dom_put_sf"/>
</dbReference>
<name>A0A2T9ZDM0_9FUNG</name>
<dbReference type="STRING" id="133381.A0A2T9ZDM0"/>
<dbReference type="InterPro" id="IPR000465">
    <property type="entry name" value="XPA/RAD14"/>
</dbReference>
<gene>
    <name evidence="6" type="ORF">BB560_002893</name>
</gene>
<evidence type="ECO:0000256" key="2">
    <source>
        <dbReference type="ARBA" id="ARBA00022833"/>
    </source>
</evidence>
<dbReference type="Gene3D" id="3.90.530.10">
    <property type="entry name" value="XPA C-terminal domain"/>
    <property type="match status" value="1"/>
</dbReference>
<feature type="compositionally biased region" description="Polar residues" evidence="4">
    <location>
        <begin position="15"/>
        <end position="26"/>
    </location>
</feature>
<keyword evidence="7" id="KW-1185">Reference proteome</keyword>
<dbReference type="SUPFAM" id="SSF46955">
    <property type="entry name" value="Putative DNA-binding domain"/>
    <property type="match status" value="1"/>
</dbReference>
<evidence type="ECO:0000256" key="3">
    <source>
        <dbReference type="ARBA" id="ARBA00023242"/>
    </source>
</evidence>
<feature type="region of interest" description="Disordered" evidence="4">
    <location>
        <begin position="1"/>
        <end position="44"/>
    </location>
</feature>
<protein>
    <recommendedName>
        <fullName evidence="5">XPA C-terminal domain-containing protein</fullName>
    </recommendedName>
</protein>
<dbReference type="AlphaFoldDB" id="A0A2T9ZDM0"/>
<evidence type="ECO:0000313" key="6">
    <source>
        <dbReference type="EMBL" id="PVV02650.1"/>
    </source>
</evidence>
<dbReference type="GO" id="GO:0000715">
    <property type="term" value="P:nucleotide-excision repair, DNA damage recognition"/>
    <property type="evidence" value="ECO:0007669"/>
    <property type="project" value="TreeGrafter"/>
</dbReference>
<dbReference type="Pfam" id="PF05181">
    <property type="entry name" value="XPA_C"/>
    <property type="match status" value="1"/>
</dbReference>
<dbReference type="Proteomes" id="UP000245609">
    <property type="component" value="Unassembled WGS sequence"/>
</dbReference>
<comment type="subcellular location">
    <subcellularLocation>
        <location evidence="1">Nucleus</location>
    </subcellularLocation>
</comment>
<evidence type="ECO:0000256" key="1">
    <source>
        <dbReference type="ARBA" id="ARBA00004123"/>
    </source>
</evidence>
<dbReference type="GO" id="GO:0070914">
    <property type="term" value="P:UV-damage excision repair"/>
    <property type="evidence" value="ECO:0007669"/>
    <property type="project" value="TreeGrafter"/>
</dbReference>
<dbReference type="InterPro" id="IPR037129">
    <property type="entry name" value="XPA_sf"/>
</dbReference>
<comment type="caution">
    <text evidence="6">The sequence shown here is derived from an EMBL/GenBank/DDBJ whole genome shotgun (WGS) entry which is preliminary data.</text>
</comment>
<accession>A0A2T9ZDM0</accession>
<dbReference type="GO" id="GO:0006284">
    <property type="term" value="P:base-excision repair"/>
    <property type="evidence" value="ECO:0007669"/>
    <property type="project" value="TreeGrafter"/>
</dbReference>
<dbReference type="GO" id="GO:0000110">
    <property type="term" value="C:nucleotide-excision repair factor 1 complex"/>
    <property type="evidence" value="ECO:0007669"/>
    <property type="project" value="TreeGrafter"/>
</dbReference>
<reference evidence="6 7" key="1">
    <citation type="journal article" date="2018" name="MBio">
        <title>Comparative Genomics Reveals the Core Gene Toolbox for the Fungus-Insect Symbiosis.</title>
        <authorList>
            <person name="Wang Y."/>
            <person name="Stata M."/>
            <person name="Wang W."/>
            <person name="Stajich J.E."/>
            <person name="White M.M."/>
            <person name="Moncalvo J.M."/>
        </authorList>
    </citation>
    <scope>NUCLEOTIDE SEQUENCE [LARGE SCALE GENOMIC DNA]</scope>
    <source>
        <strain evidence="6 7">SC-DP-2</strain>
    </source>
</reference>
<dbReference type="GO" id="GO:1901255">
    <property type="term" value="P:nucleotide-excision repair involved in interstrand cross-link repair"/>
    <property type="evidence" value="ECO:0007669"/>
    <property type="project" value="TreeGrafter"/>
</dbReference>
<evidence type="ECO:0000259" key="5">
    <source>
        <dbReference type="Pfam" id="PF05181"/>
    </source>
</evidence>
<evidence type="ECO:0000256" key="4">
    <source>
        <dbReference type="SAM" id="MobiDB-lite"/>
    </source>
</evidence>
<dbReference type="PANTHER" id="PTHR10142:SF0">
    <property type="entry name" value="DNA REPAIR PROTEIN COMPLEMENTING XP-A CELLS"/>
    <property type="match status" value="1"/>
</dbReference>
<sequence>MIENQRQTSNKEEQNSNVSGESSQSQKNKETENTNANNSKKRKLDKKSYIDYDLSKIKQTKGGYLVNEREYENDEVKESFESNKPKNIIVDLPLLDGKSGAPKCTECGSIDIDATFFQVYDDYLLTEGELRDPELFKVWVRPNPHKSTFSNMLLYMRGQVEAYAEKKWGSFLALDQEFERRALMKEKKKTEKLTKSFRDLRNRTRTEQWRKSRNIKFEIPQDHKHVFVSNSKSPDSSEGKQKCSICGIVVEIEEF</sequence>
<evidence type="ECO:0000313" key="7">
    <source>
        <dbReference type="Proteomes" id="UP000245609"/>
    </source>
</evidence>
<dbReference type="GO" id="GO:0003684">
    <property type="term" value="F:damaged DNA binding"/>
    <property type="evidence" value="ECO:0007669"/>
    <property type="project" value="InterPro"/>
</dbReference>
<dbReference type="PANTHER" id="PTHR10142">
    <property type="entry name" value="DNA REPAIR PROTEIN COMPLEMENTING XP-A CELLS"/>
    <property type="match status" value="1"/>
</dbReference>